<gene>
    <name evidence="7" type="ORF">J3U88_01495</name>
</gene>
<accession>A0A8J7U1X0</accession>
<dbReference type="Proteomes" id="UP000664417">
    <property type="component" value="Unassembled WGS sequence"/>
</dbReference>
<keyword evidence="8" id="KW-1185">Reference proteome</keyword>
<keyword evidence="4" id="KW-0808">Transferase</keyword>
<keyword evidence="5" id="KW-0949">S-adenosyl-L-methionine</keyword>
<dbReference type="PANTHER" id="PTHR24422:SF21">
    <property type="entry name" value="CHEMOTAXIS PROTEIN METHYLTRANSFERASE 1"/>
    <property type="match status" value="1"/>
</dbReference>
<dbReference type="GO" id="GO:0032259">
    <property type="term" value="P:methylation"/>
    <property type="evidence" value="ECO:0007669"/>
    <property type="project" value="UniProtKB-KW"/>
</dbReference>
<dbReference type="SUPFAM" id="SSF53335">
    <property type="entry name" value="S-adenosyl-L-methionine-dependent methyltransferases"/>
    <property type="match status" value="1"/>
</dbReference>
<dbReference type="PANTHER" id="PTHR24422">
    <property type="entry name" value="CHEMOTAXIS PROTEIN METHYLTRANSFERASE"/>
    <property type="match status" value="1"/>
</dbReference>
<evidence type="ECO:0000256" key="1">
    <source>
        <dbReference type="ARBA" id="ARBA00001541"/>
    </source>
</evidence>
<protein>
    <recommendedName>
        <fullName evidence="2">protein-glutamate O-methyltransferase</fullName>
        <ecNumber evidence="2">2.1.1.80</ecNumber>
    </recommendedName>
</protein>
<evidence type="ECO:0000256" key="2">
    <source>
        <dbReference type="ARBA" id="ARBA00012534"/>
    </source>
</evidence>
<feature type="domain" description="CheR-type methyltransferase" evidence="6">
    <location>
        <begin position="1"/>
        <end position="254"/>
    </location>
</feature>
<dbReference type="Pfam" id="PF01739">
    <property type="entry name" value="CheR"/>
    <property type="match status" value="1"/>
</dbReference>
<dbReference type="InterPro" id="IPR000780">
    <property type="entry name" value="CheR_MeTrfase"/>
</dbReference>
<dbReference type="GO" id="GO:0008983">
    <property type="term" value="F:protein-glutamate O-methyltransferase activity"/>
    <property type="evidence" value="ECO:0007669"/>
    <property type="project" value="UniProtKB-EC"/>
</dbReference>
<dbReference type="EC" id="2.1.1.80" evidence="2"/>
<dbReference type="AlphaFoldDB" id="A0A8J7U1X0"/>
<comment type="caution">
    <text evidence="7">The sequence shown here is derived from an EMBL/GenBank/DDBJ whole genome shotgun (WGS) entry which is preliminary data.</text>
</comment>
<evidence type="ECO:0000313" key="7">
    <source>
        <dbReference type="EMBL" id="MBO1317114.1"/>
    </source>
</evidence>
<dbReference type="InterPro" id="IPR036804">
    <property type="entry name" value="CheR_N_sf"/>
</dbReference>
<reference evidence="7" key="1">
    <citation type="submission" date="2021-03" db="EMBL/GenBank/DDBJ databases">
        <authorList>
            <person name="Wang G."/>
        </authorList>
    </citation>
    <scope>NUCLEOTIDE SEQUENCE</scope>
    <source>
        <strain evidence="7">KCTC 12899</strain>
    </source>
</reference>
<evidence type="ECO:0000313" key="8">
    <source>
        <dbReference type="Proteomes" id="UP000664417"/>
    </source>
</evidence>
<evidence type="ECO:0000256" key="3">
    <source>
        <dbReference type="ARBA" id="ARBA00022603"/>
    </source>
</evidence>
<dbReference type="InterPro" id="IPR050903">
    <property type="entry name" value="Bact_Chemotaxis_MeTrfase"/>
</dbReference>
<dbReference type="InterPro" id="IPR029063">
    <property type="entry name" value="SAM-dependent_MTases_sf"/>
</dbReference>
<dbReference type="SUPFAM" id="SSF47757">
    <property type="entry name" value="Chemotaxis receptor methyltransferase CheR, N-terminal domain"/>
    <property type="match status" value="1"/>
</dbReference>
<name>A0A8J7U1X0_9BACT</name>
<dbReference type="InterPro" id="IPR022642">
    <property type="entry name" value="CheR_C"/>
</dbReference>
<dbReference type="Gene3D" id="1.10.155.10">
    <property type="entry name" value="Chemotaxis receptor methyltransferase CheR, N-terminal domain"/>
    <property type="match status" value="1"/>
</dbReference>
<dbReference type="PROSITE" id="PS50123">
    <property type="entry name" value="CHER"/>
    <property type="match status" value="1"/>
</dbReference>
<evidence type="ECO:0000256" key="5">
    <source>
        <dbReference type="ARBA" id="ARBA00022691"/>
    </source>
</evidence>
<organism evidence="7 8">
    <name type="scientific">Acanthopleuribacter pedis</name>
    <dbReference type="NCBI Taxonomy" id="442870"/>
    <lineage>
        <taxon>Bacteria</taxon>
        <taxon>Pseudomonadati</taxon>
        <taxon>Acidobacteriota</taxon>
        <taxon>Holophagae</taxon>
        <taxon>Acanthopleuribacterales</taxon>
        <taxon>Acanthopleuribacteraceae</taxon>
        <taxon>Acanthopleuribacter</taxon>
    </lineage>
</organism>
<dbReference type="SMART" id="SM00138">
    <property type="entry name" value="MeTrc"/>
    <property type="match status" value="1"/>
</dbReference>
<dbReference type="PRINTS" id="PR00996">
    <property type="entry name" value="CHERMTFRASE"/>
</dbReference>
<keyword evidence="3" id="KW-0489">Methyltransferase</keyword>
<dbReference type="Gene3D" id="3.40.50.150">
    <property type="entry name" value="Vaccinia Virus protein VP39"/>
    <property type="match status" value="1"/>
</dbReference>
<evidence type="ECO:0000259" key="6">
    <source>
        <dbReference type="PROSITE" id="PS50123"/>
    </source>
</evidence>
<proteinExistence type="predicted"/>
<dbReference type="EMBL" id="JAFREP010000001">
    <property type="protein sequence ID" value="MBO1317114.1"/>
    <property type="molecule type" value="Genomic_DNA"/>
</dbReference>
<evidence type="ECO:0000256" key="4">
    <source>
        <dbReference type="ARBA" id="ARBA00022679"/>
    </source>
</evidence>
<sequence>MVHHSGVLIPAEKSYLFQNRLRPLLRRYHCDSFETLYERAQAPDATDLVGAVIEAMTTHETSFFRDPWAFEALTEELERLYRLGKREVSIWSAACSTGEEPYSIAMVVYEFCRKRPSMKCTILASDIADDTLAKARKAEYFRLGSYLPEDYAGRFFLRADRRMTLREEIRGMVDFEHFNLLDIRKRGKVFDIIFCRNVALYFPNDIRLPFFQDLANCLPAGGMLLVGSSESMYRATARYERARHGNHFYYRRAR</sequence>
<comment type="catalytic activity">
    <reaction evidence="1">
        <text>L-glutamyl-[protein] + S-adenosyl-L-methionine = [protein]-L-glutamate 5-O-methyl ester + S-adenosyl-L-homocysteine</text>
        <dbReference type="Rhea" id="RHEA:24452"/>
        <dbReference type="Rhea" id="RHEA-COMP:10208"/>
        <dbReference type="Rhea" id="RHEA-COMP:10311"/>
        <dbReference type="ChEBI" id="CHEBI:29973"/>
        <dbReference type="ChEBI" id="CHEBI:57856"/>
        <dbReference type="ChEBI" id="CHEBI:59789"/>
        <dbReference type="ChEBI" id="CHEBI:82795"/>
        <dbReference type="EC" id="2.1.1.80"/>
    </reaction>
</comment>